<feature type="domain" description="HTH tetR-type" evidence="5">
    <location>
        <begin position="18"/>
        <end position="78"/>
    </location>
</feature>
<feature type="DNA-binding region" description="H-T-H motif" evidence="4">
    <location>
        <begin position="41"/>
        <end position="60"/>
    </location>
</feature>
<keyword evidence="3" id="KW-0804">Transcription</keyword>
<dbReference type="InterPro" id="IPR050109">
    <property type="entry name" value="HTH-type_TetR-like_transc_reg"/>
</dbReference>
<name>A0ABP4Z3F4_9MICO</name>
<dbReference type="Gene3D" id="1.10.357.10">
    <property type="entry name" value="Tetracycline Repressor, domain 2"/>
    <property type="match status" value="1"/>
</dbReference>
<comment type="caution">
    <text evidence="6">The sequence shown here is derived from an EMBL/GenBank/DDBJ whole genome shotgun (WGS) entry which is preliminary data.</text>
</comment>
<evidence type="ECO:0000256" key="3">
    <source>
        <dbReference type="ARBA" id="ARBA00023163"/>
    </source>
</evidence>
<dbReference type="InterPro" id="IPR009057">
    <property type="entry name" value="Homeodomain-like_sf"/>
</dbReference>
<protein>
    <submittedName>
        <fullName evidence="6">Transcriptional regulator AmtR</fullName>
    </submittedName>
</protein>
<dbReference type="RefSeq" id="WP_157426848.1">
    <property type="nucleotide sequence ID" value="NZ_BAAANK010000007.1"/>
</dbReference>
<keyword evidence="2 4" id="KW-0238">DNA-binding</keyword>
<reference evidence="7" key="1">
    <citation type="journal article" date="2019" name="Int. J. Syst. Evol. Microbiol.">
        <title>The Global Catalogue of Microorganisms (GCM) 10K type strain sequencing project: providing services to taxonomists for standard genome sequencing and annotation.</title>
        <authorList>
            <consortium name="The Broad Institute Genomics Platform"/>
            <consortium name="The Broad Institute Genome Sequencing Center for Infectious Disease"/>
            <person name="Wu L."/>
            <person name="Ma J."/>
        </authorList>
    </citation>
    <scope>NUCLEOTIDE SEQUENCE [LARGE SCALE GENOMIC DNA]</scope>
    <source>
        <strain evidence="7">JCM 14323</strain>
    </source>
</reference>
<dbReference type="PANTHER" id="PTHR30055:SF234">
    <property type="entry name" value="HTH-TYPE TRANSCRIPTIONAL REGULATOR BETI"/>
    <property type="match status" value="1"/>
</dbReference>
<evidence type="ECO:0000256" key="1">
    <source>
        <dbReference type="ARBA" id="ARBA00023015"/>
    </source>
</evidence>
<dbReference type="Proteomes" id="UP001501746">
    <property type="component" value="Unassembled WGS sequence"/>
</dbReference>
<dbReference type="SUPFAM" id="SSF46689">
    <property type="entry name" value="Homeodomain-like"/>
    <property type="match status" value="1"/>
</dbReference>
<dbReference type="PROSITE" id="PS50977">
    <property type="entry name" value="HTH_TETR_2"/>
    <property type="match status" value="1"/>
</dbReference>
<dbReference type="EMBL" id="BAAANK010000007">
    <property type="protein sequence ID" value="GAA1839304.1"/>
    <property type="molecule type" value="Genomic_DNA"/>
</dbReference>
<gene>
    <name evidence="6" type="primary">amtR</name>
    <name evidence="6" type="ORF">GCM10009750_26530</name>
</gene>
<evidence type="ECO:0000259" key="5">
    <source>
        <dbReference type="PROSITE" id="PS50977"/>
    </source>
</evidence>
<dbReference type="InterPro" id="IPR001647">
    <property type="entry name" value="HTH_TetR"/>
</dbReference>
<organism evidence="6 7">
    <name type="scientific">Agromyces salentinus</name>
    <dbReference type="NCBI Taxonomy" id="269421"/>
    <lineage>
        <taxon>Bacteria</taxon>
        <taxon>Bacillati</taxon>
        <taxon>Actinomycetota</taxon>
        <taxon>Actinomycetes</taxon>
        <taxon>Micrococcales</taxon>
        <taxon>Microbacteriaceae</taxon>
        <taxon>Agromyces</taxon>
    </lineage>
</organism>
<keyword evidence="1" id="KW-0805">Transcription regulation</keyword>
<evidence type="ECO:0000313" key="7">
    <source>
        <dbReference type="Proteomes" id="UP001501746"/>
    </source>
</evidence>
<dbReference type="PANTHER" id="PTHR30055">
    <property type="entry name" value="HTH-TYPE TRANSCRIPTIONAL REGULATOR RUTR"/>
    <property type="match status" value="1"/>
</dbReference>
<dbReference type="Pfam" id="PF00440">
    <property type="entry name" value="TetR_N"/>
    <property type="match status" value="1"/>
</dbReference>
<accession>A0ABP4Z3F4</accession>
<evidence type="ECO:0000256" key="4">
    <source>
        <dbReference type="PROSITE-ProRule" id="PRU00335"/>
    </source>
</evidence>
<keyword evidence="7" id="KW-1185">Reference proteome</keyword>
<evidence type="ECO:0000313" key="6">
    <source>
        <dbReference type="EMBL" id="GAA1839304.1"/>
    </source>
</evidence>
<dbReference type="PRINTS" id="PR00455">
    <property type="entry name" value="HTHTETR"/>
</dbReference>
<proteinExistence type="predicted"/>
<evidence type="ECO:0000256" key="2">
    <source>
        <dbReference type="ARBA" id="ARBA00023125"/>
    </source>
</evidence>
<sequence length="207" mass="22184">MASSTVGRPRITPGRPEVDPRTEILDAAASLFAELGYAGTSTRRIAERAGMRQASMYYHFAGKEDILLALLEPSVAPTLERAADCLDAADPVAALYDLARADVTTLLDEPHNIGTMYLAPEVAAEAFAPFRRARAELAAVYGALAHRIDPAQEPAFAGACCMQLVELVIPLRRDGEVPDSLPERIGEACLRVARATEADVARVLARA</sequence>